<dbReference type="WBParaSite" id="MhA1_Contig2837.frz3.gene1">
    <property type="protein sequence ID" value="MhA1_Contig2837.frz3.gene1"/>
    <property type="gene ID" value="MhA1_Contig2837.frz3.gene1"/>
</dbReference>
<evidence type="ECO:0000313" key="1">
    <source>
        <dbReference type="Proteomes" id="UP000095281"/>
    </source>
</evidence>
<organism evidence="1 2">
    <name type="scientific">Meloidogyne hapla</name>
    <name type="common">Root-knot nematode worm</name>
    <dbReference type="NCBI Taxonomy" id="6305"/>
    <lineage>
        <taxon>Eukaryota</taxon>
        <taxon>Metazoa</taxon>
        <taxon>Ecdysozoa</taxon>
        <taxon>Nematoda</taxon>
        <taxon>Chromadorea</taxon>
        <taxon>Rhabditida</taxon>
        <taxon>Tylenchina</taxon>
        <taxon>Tylenchomorpha</taxon>
        <taxon>Tylenchoidea</taxon>
        <taxon>Meloidogynidae</taxon>
        <taxon>Meloidogyninae</taxon>
        <taxon>Meloidogyne</taxon>
    </lineage>
</organism>
<dbReference type="AlphaFoldDB" id="A0A1I8BJM3"/>
<name>A0A1I8BJM3_MELHA</name>
<proteinExistence type="predicted"/>
<keyword evidence="1" id="KW-1185">Reference proteome</keyword>
<sequence>MDNSSISEYFPTNLTWIKIENCICPLPKNFCYRPLMYTKPIQCVHENILDLFTCFLKCCGKLLKKKGARGSYRISKDSGIVADAKPKIRVRRPPTPPKALKVVCRPNKTEVAEIEVRN</sequence>
<protein>
    <submittedName>
        <fullName evidence="2">Uncharacterized protein</fullName>
    </submittedName>
</protein>
<accession>A0A1I8BJM3</accession>
<dbReference type="Proteomes" id="UP000095281">
    <property type="component" value="Unplaced"/>
</dbReference>
<evidence type="ECO:0000313" key="2">
    <source>
        <dbReference type="WBParaSite" id="MhA1_Contig2837.frz3.gene1"/>
    </source>
</evidence>
<reference evidence="2" key="1">
    <citation type="submission" date="2016-11" db="UniProtKB">
        <authorList>
            <consortium name="WormBaseParasite"/>
        </authorList>
    </citation>
    <scope>IDENTIFICATION</scope>
</reference>